<protein>
    <submittedName>
        <fullName evidence="1">Uncharacterized protein</fullName>
    </submittedName>
</protein>
<dbReference type="Proteomes" id="UP000008044">
    <property type="component" value="Chromosome"/>
</dbReference>
<proteinExistence type="predicted"/>
<dbReference type="KEGG" id="pec:W5S_3732"/>
<accession>A0A0H3I751</accession>
<evidence type="ECO:0000313" key="2">
    <source>
        <dbReference type="Proteomes" id="UP000008044"/>
    </source>
</evidence>
<dbReference type="HOGENOM" id="CLU_3064462_0_0_6"/>
<dbReference type="AlphaFoldDB" id="A0A0H3I751"/>
<organism evidence="1 2">
    <name type="scientific">Pectobacterium parmentieri</name>
    <dbReference type="NCBI Taxonomy" id="1905730"/>
    <lineage>
        <taxon>Bacteria</taxon>
        <taxon>Pseudomonadati</taxon>
        <taxon>Pseudomonadota</taxon>
        <taxon>Gammaproteobacteria</taxon>
        <taxon>Enterobacterales</taxon>
        <taxon>Pectobacteriaceae</taxon>
        <taxon>Pectobacterium</taxon>
    </lineage>
</organism>
<dbReference type="EMBL" id="CP003415">
    <property type="protein sequence ID" value="AFI91795.1"/>
    <property type="molecule type" value="Genomic_DNA"/>
</dbReference>
<sequence>MMSSPLSVGGSVENRQHDTQVTAIVQYDGVMVFSAFVPRDKNGGTKADTLPVF</sequence>
<dbReference type="STRING" id="1905730.W5S_3732"/>
<dbReference type="eggNOG" id="ENOG5032PX1">
    <property type="taxonomic scope" value="Bacteria"/>
</dbReference>
<evidence type="ECO:0000313" key="1">
    <source>
        <dbReference type="EMBL" id="AFI91795.1"/>
    </source>
</evidence>
<name>A0A0H3I751_PECPM</name>
<dbReference type="PATRIC" id="fig|1166016.3.peg.3794"/>
<gene>
    <name evidence="1" type="ordered locus">W5S_3732</name>
</gene>
<reference evidence="1 2" key="1">
    <citation type="journal article" date="2012" name="J. Bacteriol.">
        <title>Genome sequence of Pectobacterium sp. strain SCC3193.</title>
        <authorList>
            <person name="Koskinen J.P."/>
            <person name="Laine P."/>
            <person name="Niemi O."/>
            <person name="Nykyri J."/>
            <person name="Harjunpaa H."/>
            <person name="Auvinen P."/>
            <person name="Paulin L."/>
            <person name="Pirhonen M."/>
            <person name="Palva T."/>
            <person name="Holm L."/>
        </authorList>
    </citation>
    <scope>NUCLEOTIDE SEQUENCE [LARGE SCALE GENOMIC DNA]</scope>
    <source>
        <strain evidence="1 2">SCC3193</strain>
    </source>
</reference>